<organism evidence="4 5">
    <name type="scientific">Schizothecium vesticola</name>
    <dbReference type="NCBI Taxonomy" id="314040"/>
    <lineage>
        <taxon>Eukaryota</taxon>
        <taxon>Fungi</taxon>
        <taxon>Dikarya</taxon>
        <taxon>Ascomycota</taxon>
        <taxon>Pezizomycotina</taxon>
        <taxon>Sordariomycetes</taxon>
        <taxon>Sordariomycetidae</taxon>
        <taxon>Sordariales</taxon>
        <taxon>Schizotheciaceae</taxon>
        <taxon>Schizothecium</taxon>
    </lineage>
</organism>
<protein>
    <recommendedName>
        <fullName evidence="3">Enoyl reductase (ER) domain-containing protein</fullName>
    </recommendedName>
</protein>
<dbReference type="Gene3D" id="3.40.50.720">
    <property type="entry name" value="NAD(P)-binding Rossmann-like Domain"/>
    <property type="match status" value="1"/>
</dbReference>
<dbReference type="SMART" id="SM00829">
    <property type="entry name" value="PKS_ER"/>
    <property type="match status" value="1"/>
</dbReference>
<dbReference type="InterPro" id="IPR047122">
    <property type="entry name" value="Trans-enoyl_RdTase-like"/>
</dbReference>
<keyword evidence="5" id="KW-1185">Reference proteome</keyword>
<dbReference type="GO" id="GO:0016651">
    <property type="term" value="F:oxidoreductase activity, acting on NAD(P)H"/>
    <property type="evidence" value="ECO:0007669"/>
    <property type="project" value="InterPro"/>
</dbReference>
<comment type="caution">
    <text evidence="4">The sequence shown here is derived from an EMBL/GenBank/DDBJ whole genome shotgun (WGS) entry which is preliminary data.</text>
</comment>
<dbReference type="InterPro" id="IPR011032">
    <property type="entry name" value="GroES-like_sf"/>
</dbReference>
<feature type="domain" description="Enoyl reductase (ER)" evidence="3">
    <location>
        <begin position="6"/>
        <end position="327"/>
    </location>
</feature>
<gene>
    <name evidence="4" type="ORF">B0T18DRAFT_449700</name>
</gene>
<dbReference type="EMBL" id="JAUKUD010000006">
    <property type="protein sequence ID" value="KAK0741304.1"/>
    <property type="molecule type" value="Genomic_DNA"/>
</dbReference>
<dbReference type="SUPFAM" id="SSF51735">
    <property type="entry name" value="NAD(P)-binding Rossmann-fold domains"/>
    <property type="match status" value="1"/>
</dbReference>
<dbReference type="Gene3D" id="3.90.180.10">
    <property type="entry name" value="Medium-chain alcohol dehydrogenases, catalytic domain"/>
    <property type="match status" value="1"/>
</dbReference>
<evidence type="ECO:0000313" key="4">
    <source>
        <dbReference type="EMBL" id="KAK0741304.1"/>
    </source>
</evidence>
<sequence>MPTQSGITISAPNAPYTFVNNIEQPTPVNSSCNTAASSSPPWPAVIGSDVSGIVISTGPDCKKLDKGDCIYGCVPVGLNKFSPFQETFVVEEDWIFKKGGNIRLEEACTIGAGVLTAALALIDGQDLTLPAPGEKVEQKEEWVVVMGGSGSVGRYVVQLASLCGYKVLASCSPSKKELTLDAGASATFNNRATAEEQLAEIEKITEGRFGRVVDASAQAVEVSIKTLVGVSKGESKYFATVDDLSEMTVPDSIQLYRIKFAKLGRDDELGKHVTSRFVDWIPILEGHFQSGALKPLDYHLVEGEGWGKVIEGIADMEAGKLAKKPVVKVQQG</sequence>
<dbReference type="Proteomes" id="UP001172155">
    <property type="component" value="Unassembled WGS sequence"/>
</dbReference>
<dbReference type="AlphaFoldDB" id="A0AA40EL59"/>
<name>A0AA40EL59_9PEZI</name>
<keyword evidence="2" id="KW-0560">Oxidoreductase</keyword>
<dbReference type="PANTHER" id="PTHR45348">
    <property type="entry name" value="HYPOTHETICAL OXIDOREDUCTASE (EUROFUNG)"/>
    <property type="match status" value="1"/>
</dbReference>
<proteinExistence type="inferred from homology"/>
<evidence type="ECO:0000313" key="5">
    <source>
        <dbReference type="Proteomes" id="UP001172155"/>
    </source>
</evidence>
<evidence type="ECO:0000256" key="1">
    <source>
        <dbReference type="ARBA" id="ARBA00008072"/>
    </source>
</evidence>
<accession>A0AA40EL59</accession>
<evidence type="ECO:0000256" key="2">
    <source>
        <dbReference type="ARBA" id="ARBA00023002"/>
    </source>
</evidence>
<evidence type="ECO:0000259" key="3">
    <source>
        <dbReference type="SMART" id="SM00829"/>
    </source>
</evidence>
<comment type="similarity">
    <text evidence="1">Belongs to the zinc-containing alcohol dehydrogenase family.</text>
</comment>
<reference evidence="4" key="1">
    <citation type="submission" date="2023-06" db="EMBL/GenBank/DDBJ databases">
        <title>Genome-scale phylogeny and comparative genomics of the fungal order Sordariales.</title>
        <authorList>
            <consortium name="Lawrence Berkeley National Laboratory"/>
            <person name="Hensen N."/>
            <person name="Bonometti L."/>
            <person name="Westerberg I."/>
            <person name="Brannstrom I.O."/>
            <person name="Guillou S."/>
            <person name="Cros-Aarteil S."/>
            <person name="Calhoun S."/>
            <person name="Haridas S."/>
            <person name="Kuo A."/>
            <person name="Mondo S."/>
            <person name="Pangilinan J."/>
            <person name="Riley R."/>
            <person name="LaButti K."/>
            <person name="Andreopoulos B."/>
            <person name="Lipzen A."/>
            <person name="Chen C."/>
            <person name="Yanf M."/>
            <person name="Daum C."/>
            <person name="Ng V."/>
            <person name="Clum A."/>
            <person name="Steindorff A."/>
            <person name="Ohm R."/>
            <person name="Martin F."/>
            <person name="Silar P."/>
            <person name="Natvig D."/>
            <person name="Lalanne C."/>
            <person name="Gautier V."/>
            <person name="Ament-velasquez S.L."/>
            <person name="Kruys A."/>
            <person name="Hutchinson M.I."/>
            <person name="Powell A.J."/>
            <person name="Barry K."/>
            <person name="Miller A.N."/>
            <person name="Grigoriev I.V."/>
            <person name="Debuchy R."/>
            <person name="Gladieux P."/>
            <person name="Thoren M.H."/>
            <person name="Johannesson H."/>
        </authorList>
    </citation>
    <scope>NUCLEOTIDE SEQUENCE</scope>
    <source>
        <strain evidence="4">SMH3187-1</strain>
    </source>
</reference>
<dbReference type="PANTHER" id="PTHR45348:SF2">
    <property type="entry name" value="ZINC-TYPE ALCOHOL DEHYDROGENASE-LIKE PROTEIN C2E1P3.01"/>
    <property type="match status" value="1"/>
</dbReference>
<dbReference type="InterPro" id="IPR020843">
    <property type="entry name" value="ER"/>
</dbReference>
<dbReference type="InterPro" id="IPR036291">
    <property type="entry name" value="NAD(P)-bd_dom_sf"/>
</dbReference>
<dbReference type="SUPFAM" id="SSF50129">
    <property type="entry name" value="GroES-like"/>
    <property type="match status" value="1"/>
</dbReference>